<evidence type="ECO:0000313" key="2">
    <source>
        <dbReference type="EMBL" id="PLN75874.1"/>
    </source>
</evidence>
<protein>
    <submittedName>
        <fullName evidence="2">Uncharacterized protein</fullName>
    </submittedName>
</protein>
<gene>
    <name evidence="2" type="ORF">BDW42DRAFT_179906</name>
</gene>
<evidence type="ECO:0000256" key="1">
    <source>
        <dbReference type="SAM" id="SignalP"/>
    </source>
</evidence>
<dbReference type="AlphaFoldDB" id="A0A2J5HG31"/>
<name>A0A2J5HG31_9EURO</name>
<dbReference type="EMBL" id="KZ559634">
    <property type="protein sequence ID" value="PLN75874.1"/>
    <property type="molecule type" value="Genomic_DNA"/>
</dbReference>
<accession>A0A2J5HG31</accession>
<keyword evidence="3" id="KW-1185">Reference proteome</keyword>
<reference evidence="3" key="1">
    <citation type="submission" date="2017-12" db="EMBL/GenBank/DDBJ databases">
        <authorList>
            <consortium name="DOE Joint Genome Institute"/>
            <person name="Mondo S.J."/>
            <person name="Kjaerbolling I."/>
            <person name="Vesth T.C."/>
            <person name="Frisvad J.C."/>
            <person name="Nybo J.L."/>
            <person name="Theobald S."/>
            <person name="Kuo A."/>
            <person name="Bowyer P."/>
            <person name="Matsuda Y."/>
            <person name="Lyhne E.K."/>
            <person name="Kogle M.E."/>
            <person name="Clum A."/>
            <person name="Lipzen A."/>
            <person name="Salamov A."/>
            <person name="Ngan C.Y."/>
            <person name="Daum C."/>
            <person name="Chiniquy J."/>
            <person name="Barry K."/>
            <person name="LaButti K."/>
            <person name="Haridas S."/>
            <person name="Simmons B.A."/>
            <person name="Magnuson J.K."/>
            <person name="Mortensen U.H."/>
            <person name="Larsen T.O."/>
            <person name="Grigoriev I.V."/>
            <person name="Baker S.E."/>
            <person name="Andersen M.R."/>
            <person name="Nordberg H.P."/>
            <person name="Cantor M.N."/>
            <person name="Hua S.X."/>
        </authorList>
    </citation>
    <scope>NUCLEOTIDE SEQUENCE [LARGE SCALE GENOMIC DNA]</scope>
    <source>
        <strain evidence="3">IBT 19404</strain>
    </source>
</reference>
<proteinExistence type="predicted"/>
<evidence type="ECO:0000313" key="3">
    <source>
        <dbReference type="Proteomes" id="UP000235023"/>
    </source>
</evidence>
<dbReference type="OrthoDB" id="4386699at2759"/>
<organism evidence="2 3">
    <name type="scientific">Aspergillus taichungensis</name>
    <dbReference type="NCBI Taxonomy" id="482145"/>
    <lineage>
        <taxon>Eukaryota</taxon>
        <taxon>Fungi</taxon>
        <taxon>Dikarya</taxon>
        <taxon>Ascomycota</taxon>
        <taxon>Pezizomycotina</taxon>
        <taxon>Eurotiomycetes</taxon>
        <taxon>Eurotiomycetidae</taxon>
        <taxon>Eurotiales</taxon>
        <taxon>Aspergillaceae</taxon>
        <taxon>Aspergillus</taxon>
        <taxon>Aspergillus subgen. Circumdati</taxon>
    </lineage>
</organism>
<sequence>MKLLTVIFLAGATAVMAQESDKFPPDYCIPDPGPGCVIGFKCQPLNPGTPEGMGVVSDYNES</sequence>
<keyword evidence="1" id="KW-0732">Signal</keyword>
<feature type="signal peptide" evidence="1">
    <location>
        <begin position="1"/>
        <end position="17"/>
    </location>
</feature>
<dbReference type="Proteomes" id="UP000235023">
    <property type="component" value="Unassembled WGS sequence"/>
</dbReference>
<feature type="chain" id="PRO_5014415256" evidence="1">
    <location>
        <begin position="18"/>
        <end position="62"/>
    </location>
</feature>